<organism evidence="1 2">
    <name type="scientific">Funiculus sociatus GB2-A5</name>
    <dbReference type="NCBI Taxonomy" id="2933946"/>
    <lineage>
        <taxon>Bacteria</taxon>
        <taxon>Bacillati</taxon>
        <taxon>Cyanobacteriota</taxon>
        <taxon>Cyanophyceae</taxon>
        <taxon>Coleofasciculales</taxon>
        <taxon>Coleofasciculaceae</taxon>
        <taxon>Funiculus</taxon>
    </lineage>
</organism>
<keyword evidence="2" id="KW-1185">Reference proteome</keyword>
<evidence type="ECO:0000313" key="1">
    <source>
        <dbReference type="EMBL" id="MEP0863592.1"/>
    </source>
</evidence>
<proteinExistence type="predicted"/>
<reference evidence="1 2" key="1">
    <citation type="submission" date="2022-04" db="EMBL/GenBank/DDBJ databases">
        <title>Positive selection, recombination, and allopatry shape intraspecific diversity of widespread and dominant cyanobacteria.</title>
        <authorList>
            <person name="Wei J."/>
            <person name="Shu W."/>
            <person name="Hu C."/>
        </authorList>
    </citation>
    <scope>NUCLEOTIDE SEQUENCE [LARGE SCALE GENOMIC DNA]</scope>
    <source>
        <strain evidence="1 2">GB2-A5</strain>
    </source>
</reference>
<gene>
    <name evidence="1" type="ORF">NDI37_03815</name>
</gene>
<name>A0ABV0JJH6_9CYAN</name>
<dbReference type="Proteomes" id="UP001442494">
    <property type="component" value="Unassembled WGS sequence"/>
</dbReference>
<accession>A0ABV0JJH6</accession>
<evidence type="ECO:0000313" key="2">
    <source>
        <dbReference type="Proteomes" id="UP001442494"/>
    </source>
</evidence>
<dbReference type="RefSeq" id="WP_190418897.1">
    <property type="nucleotide sequence ID" value="NZ_JAMPKK010000005.1"/>
</dbReference>
<comment type="caution">
    <text evidence="1">The sequence shown here is derived from an EMBL/GenBank/DDBJ whole genome shotgun (WGS) entry which is preliminary data.</text>
</comment>
<dbReference type="EMBL" id="JAMPKK010000005">
    <property type="protein sequence ID" value="MEP0863592.1"/>
    <property type="molecule type" value="Genomic_DNA"/>
</dbReference>
<protein>
    <submittedName>
        <fullName evidence="1">Uncharacterized protein</fullName>
    </submittedName>
</protein>
<sequence>MLYQVLQINKLFTGLILAIAGIVVASGNKPVQARPAEIFTPHLQEIQSNLPLGLVMRLPSQIQLSGFPDIDFSKLIVRVFPSETPAGLTVSLFTCISGPQPCLLGSFSVARNTSPNAIRDLEKHKATGDRITLKPNIKGYLLEGSKQKPAYEFSSVMWQQDNLIYRVSLPQAERLSMLFMAYSMANEAPLRRVVSPPIIGR</sequence>